<dbReference type="PROSITE" id="PS01313">
    <property type="entry name" value="LIPB"/>
    <property type="match status" value="1"/>
</dbReference>
<dbReference type="AlphaFoldDB" id="A0A5R9GR21"/>
<dbReference type="EMBL" id="VBRY01000002">
    <property type="protein sequence ID" value="TLS68706.1"/>
    <property type="molecule type" value="Genomic_DNA"/>
</dbReference>
<dbReference type="UniPathway" id="UPA00538">
    <property type="reaction ID" value="UER00592"/>
</dbReference>
<comment type="miscellaneous">
    <text evidence="5">In the reaction, the free carboxyl group of octanoic acid is attached via an amide linkage to the epsilon-amino group of a specific lysine residue of lipoyl domains of lipoate-dependent enzymes.</text>
</comment>
<evidence type="ECO:0000259" key="10">
    <source>
        <dbReference type="PROSITE" id="PS51733"/>
    </source>
</evidence>
<organism evidence="11 12">
    <name type="scientific">Mariprofundus erugo</name>
    <dbReference type="NCBI Taxonomy" id="2528639"/>
    <lineage>
        <taxon>Bacteria</taxon>
        <taxon>Pseudomonadati</taxon>
        <taxon>Pseudomonadota</taxon>
        <taxon>Candidatius Mariprofundia</taxon>
        <taxon>Mariprofundales</taxon>
        <taxon>Mariprofundaceae</taxon>
        <taxon>Mariprofundus</taxon>
    </lineage>
</organism>
<evidence type="ECO:0000256" key="7">
    <source>
        <dbReference type="PIRSR" id="PIRSR016262-1"/>
    </source>
</evidence>
<keyword evidence="3 5" id="KW-0012">Acyltransferase</keyword>
<evidence type="ECO:0000256" key="2">
    <source>
        <dbReference type="ARBA" id="ARBA00022679"/>
    </source>
</evidence>
<dbReference type="GO" id="GO:0009249">
    <property type="term" value="P:protein lipoylation"/>
    <property type="evidence" value="ECO:0007669"/>
    <property type="project" value="InterPro"/>
</dbReference>
<comment type="caution">
    <text evidence="11">The sequence shown here is derived from an EMBL/GenBank/DDBJ whole genome shotgun (WGS) entry which is preliminary data.</text>
</comment>
<evidence type="ECO:0000313" key="12">
    <source>
        <dbReference type="Proteomes" id="UP000306585"/>
    </source>
</evidence>
<dbReference type="PANTHER" id="PTHR10993:SF7">
    <property type="entry name" value="LIPOYLTRANSFERASE 2, MITOCHONDRIAL-RELATED"/>
    <property type="match status" value="1"/>
</dbReference>
<feature type="active site" description="Acyl-thioester intermediate" evidence="5 7">
    <location>
        <position position="168"/>
    </location>
</feature>
<comment type="catalytic activity">
    <reaction evidence="5 6">
        <text>octanoyl-[ACP] + L-lysyl-[protein] = N(6)-octanoyl-L-lysyl-[protein] + holo-[ACP] + H(+)</text>
        <dbReference type="Rhea" id="RHEA:17665"/>
        <dbReference type="Rhea" id="RHEA-COMP:9636"/>
        <dbReference type="Rhea" id="RHEA-COMP:9685"/>
        <dbReference type="Rhea" id="RHEA-COMP:9752"/>
        <dbReference type="Rhea" id="RHEA-COMP:9928"/>
        <dbReference type="ChEBI" id="CHEBI:15378"/>
        <dbReference type="ChEBI" id="CHEBI:29969"/>
        <dbReference type="ChEBI" id="CHEBI:64479"/>
        <dbReference type="ChEBI" id="CHEBI:78463"/>
        <dbReference type="ChEBI" id="CHEBI:78809"/>
        <dbReference type="EC" id="2.3.1.181"/>
    </reaction>
</comment>
<dbReference type="PROSITE" id="PS51733">
    <property type="entry name" value="BPL_LPL_CATALYTIC"/>
    <property type="match status" value="1"/>
</dbReference>
<dbReference type="Pfam" id="PF21948">
    <property type="entry name" value="LplA-B_cat"/>
    <property type="match status" value="1"/>
</dbReference>
<evidence type="ECO:0000256" key="8">
    <source>
        <dbReference type="PIRSR" id="PIRSR016262-2"/>
    </source>
</evidence>
<feature type="binding site" evidence="5 8">
    <location>
        <begin position="150"/>
        <end position="152"/>
    </location>
    <ligand>
        <name>substrate</name>
    </ligand>
</feature>
<evidence type="ECO:0000256" key="4">
    <source>
        <dbReference type="ARBA" id="ARBA00024732"/>
    </source>
</evidence>
<dbReference type="CDD" id="cd16444">
    <property type="entry name" value="LipB"/>
    <property type="match status" value="1"/>
</dbReference>
<dbReference type="InterPro" id="IPR045864">
    <property type="entry name" value="aa-tRNA-synth_II/BPL/LPL"/>
</dbReference>
<dbReference type="PIRSF" id="PIRSF016262">
    <property type="entry name" value="LPLase"/>
    <property type="match status" value="1"/>
</dbReference>
<feature type="binding site" evidence="5 8">
    <location>
        <begin position="137"/>
        <end position="139"/>
    </location>
    <ligand>
        <name>substrate</name>
    </ligand>
</feature>
<evidence type="ECO:0000256" key="9">
    <source>
        <dbReference type="PIRSR" id="PIRSR016262-3"/>
    </source>
</evidence>
<dbReference type="EC" id="2.3.1.181" evidence="5 6"/>
<accession>A0A5R9GR21</accession>
<dbReference type="GO" id="GO:0033819">
    <property type="term" value="F:lipoyl(octanoyl) transferase activity"/>
    <property type="evidence" value="ECO:0007669"/>
    <property type="project" value="UniProtKB-EC"/>
</dbReference>
<feature type="domain" description="BPL/LPL catalytic" evidence="10">
    <location>
        <begin position="28"/>
        <end position="206"/>
    </location>
</feature>
<dbReference type="GO" id="GO:0005737">
    <property type="term" value="C:cytoplasm"/>
    <property type="evidence" value="ECO:0007669"/>
    <property type="project" value="UniProtKB-SubCell"/>
</dbReference>
<keyword evidence="5" id="KW-0963">Cytoplasm</keyword>
<sequence>MHVIFHKQQPYPESVAEQEQMVASVLAGSMPSSLILTEHPPTYTIGTSGHSGDILSRSVDGDSIAVYPTGRGGEVTYHGPGQLVCYVIADLKREPDLHRHIWRLEEMVIRTLADFGVVAGRDSRGIGVWVDGLKIAAAGVRCRKWVTFHGIALNNTPNLKHFSGIVPCGMQDQPVTSMQKLGLDIPRARLEQVLIGHCHALFDPLVAAV</sequence>
<feature type="binding site" evidence="5 8">
    <location>
        <begin position="71"/>
        <end position="78"/>
    </location>
    <ligand>
        <name>substrate</name>
    </ligand>
</feature>
<evidence type="ECO:0000256" key="1">
    <source>
        <dbReference type="ARBA" id="ARBA00004821"/>
    </source>
</evidence>
<dbReference type="SUPFAM" id="SSF55681">
    <property type="entry name" value="Class II aaRS and biotin synthetases"/>
    <property type="match status" value="1"/>
</dbReference>
<dbReference type="PANTHER" id="PTHR10993">
    <property type="entry name" value="OCTANOYLTRANSFERASE"/>
    <property type="match status" value="1"/>
</dbReference>
<feature type="site" description="Lowers pKa of active site Cys" evidence="5 9">
    <location>
        <position position="134"/>
    </location>
</feature>
<keyword evidence="12" id="KW-1185">Reference proteome</keyword>
<dbReference type="HAMAP" id="MF_00013">
    <property type="entry name" value="LipB"/>
    <property type="match status" value="1"/>
</dbReference>
<keyword evidence="2 5" id="KW-0808">Transferase</keyword>
<name>A0A5R9GR21_9PROT</name>
<protein>
    <recommendedName>
        <fullName evidence="5 6">Octanoyltransferase</fullName>
        <ecNumber evidence="5 6">2.3.1.181</ecNumber>
    </recommendedName>
    <alternativeName>
        <fullName evidence="5">Lipoate-protein ligase B</fullName>
    </alternativeName>
    <alternativeName>
        <fullName evidence="5">Lipoyl/octanoyl transferase</fullName>
    </alternativeName>
    <alternativeName>
        <fullName evidence="5">Octanoyl-[acyl-carrier-protein]-protein N-octanoyltransferase</fullName>
    </alternativeName>
</protein>
<comment type="similarity">
    <text evidence="5 6">Belongs to the LipB family.</text>
</comment>
<gene>
    <name evidence="5 11" type="primary">lipB</name>
    <name evidence="11" type="ORF">FEF65_03145</name>
</gene>
<dbReference type="NCBIfam" id="TIGR00214">
    <property type="entry name" value="lipB"/>
    <property type="match status" value="1"/>
</dbReference>
<evidence type="ECO:0000313" key="11">
    <source>
        <dbReference type="EMBL" id="TLS68706.1"/>
    </source>
</evidence>
<evidence type="ECO:0000256" key="6">
    <source>
        <dbReference type="PIRNR" id="PIRNR016262"/>
    </source>
</evidence>
<comment type="pathway">
    <text evidence="1 5 6">Protein modification; protein lipoylation via endogenous pathway; protein N(6)-(lipoyl)lysine from octanoyl-[acyl-carrier-protein]: step 1/2.</text>
</comment>
<dbReference type="Gene3D" id="3.30.930.10">
    <property type="entry name" value="Bira Bifunctional Protein, Domain 2"/>
    <property type="match status" value="1"/>
</dbReference>
<proteinExistence type="inferred from homology"/>
<dbReference type="InterPro" id="IPR020605">
    <property type="entry name" value="Octanoyltransferase_CS"/>
</dbReference>
<comment type="function">
    <text evidence="4 5 6">Catalyzes the transfer of endogenously produced octanoic acid from octanoyl-acyl-carrier-protein onto the lipoyl domains of lipoate-dependent enzymes. Lipoyl-ACP can also act as a substrate although octanoyl-ACP is likely to be the physiological substrate.</text>
</comment>
<evidence type="ECO:0000256" key="3">
    <source>
        <dbReference type="ARBA" id="ARBA00023315"/>
    </source>
</evidence>
<dbReference type="InterPro" id="IPR000544">
    <property type="entry name" value="Octanoyltransferase"/>
</dbReference>
<comment type="subcellular location">
    <subcellularLocation>
        <location evidence="5">Cytoplasm</location>
    </subcellularLocation>
</comment>
<reference evidence="11 12" key="1">
    <citation type="journal article" date="2019" name="Appl. Environ. Microbiol.">
        <title>Environmental Evidence and Genomic Insight of Iron-oxidizing Bacteria Preference Towards More Corrosion Resistant Stainless Steel at Higher Salinities.</title>
        <authorList>
            <person name="Garrison C.E."/>
            <person name="Price K.A."/>
            <person name="Field E.K."/>
        </authorList>
    </citation>
    <scope>NUCLEOTIDE SEQUENCE [LARGE SCALE GENOMIC DNA]</scope>
    <source>
        <strain evidence="11 12">P3</strain>
    </source>
</reference>
<dbReference type="RefSeq" id="WP_138238325.1">
    <property type="nucleotide sequence ID" value="NZ_VBRY01000002.1"/>
</dbReference>
<dbReference type="InterPro" id="IPR004143">
    <property type="entry name" value="BPL_LPL_catalytic"/>
</dbReference>
<dbReference type="Proteomes" id="UP000306585">
    <property type="component" value="Unassembled WGS sequence"/>
</dbReference>
<evidence type="ECO:0000256" key="5">
    <source>
        <dbReference type="HAMAP-Rule" id="MF_00013"/>
    </source>
</evidence>